<accession>D4XD87</accession>
<dbReference type="EC" id="5.3.3.10" evidence="5"/>
<dbReference type="InterPro" id="IPR036663">
    <property type="entry name" value="Fumarylacetoacetase_C_sf"/>
</dbReference>
<dbReference type="GO" id="GO:0046872">
    <property type="term" value="F:metal ion binding"/>
    <property type="evidence" value="ECO:0007669"/>
    <property type="project" value="UniProtKB-KW"/>
</dbReference>
<dbReference type="Pfam" id="PF01557">
    <property type="entry name" value="FAA_hydrolase"/>
    <property type="match status" value="1"/>
</dbReference>
<organism evidence="5 6">
    <name type="scientific">Achromobacter piechaudii ATCC 43553</name>
    <dbReference type="NCBI Taxonomy" id="742159"/>
    <lineage>
        <taxon>Bacteria</taxon>
        <taxon>Pseudomonadati</taxon>
        <taxon>Pseudomonadota</taxon>
        <taxon>Betaproteobacteria</taxon>
        <taxon>Burkholderiales</taxon>
        <taxon>Alcaligenaceae</taxon>
        <taxon>Achromobacter</taxon>
    </lineage>
</organism>
<dbReference type="GO" id="GO:0044281">
    <property type="term" value="P:small molecule metabolic process"/>
    <property type="evidence" value="ECO:0007669"/>
    <property type="project" value="UniProtKB-ARBA"/>
</dbReference>
<dbReference type="PATRIC" id="fig|742159.3.peg.4422"/>
<comment type="similarity">
    <text evidence="2">Belongs to the FAH family.</text>
</comment>
<keyword evidence="5" id="KW-0413">Isomerase</keyword>
<dbReference type="PANTHER" id="PTHR42796">
    <property type="entry name" value="FUMARYLACETOACETATE HYDROLASE DOMAIN-CONTAINING PROTEIN 2A-RELATED"/>
    <property type="match status" value="1"/>
</dbReference>
<evidence type="ECO:0000256" key="3">
    <source>
        <dbReference type="ARBA" id="ARBA00022723"/>
    </source>
</evidence>
<dbReference type="InterPro" id="IPR051121">
    <property type="entry name" value="FAH"/>
</dbReference>
<name>D4XD87_9BURK</name>
<dbReference type="EMBL" id="ADMS01000077">
    <property type="protein sequence ID" value="EFF75303.1"/>
    <property type="molecule type" value="Genomic_DNA"/>
</dbReference>
<comment type="cofactor">
    <cofactor evidence="1">
        <name>Mg(2+)</name>
        <dbReference type="ChEBI" id="CHEBI:18420"/>
    </cofactor>
</comment>
<dbReference type="Proteomes" id="UP000004510">
    <property type="component" value="Unassembled WGS sequence"/>
</dbReference>
<evidence type="ECO:0000259" key="4">
    <source>
        <dbReference type="Pfam" id="PF01557"/>
    </source>
</evidence>
<sequence>MQPDLRLHALAVKSTGDKMKLISFLDAGRSAWGVVRDTEVVVLTHVWPDVIAALEAGVDEIAGAARADGMPCRPLAGLQWLPPVPAPRKILCVGLNYGRHVAEAGRELPAHPSLFVRFADSVVGHLENVWKPRASDRFDYEGELAVVIGRAGRHIAAGDALSYVAGYTCMAENSVRDFQKHNAQVTPGKNFERSGAIGPWLVTADEVGDPTRLQVRSRLNGELMQSGEVSDLIFPIPELIAYISAFTPLSPGDIIATGTPEGVGSSREPPRFMAAGDTLEVDIPGVGTLINTVADEPAHQAGDARG</sequence>
<proteinExistence type="inferred from homology"/>
<dbReference type="AlphaFoldDB" id="D4XD87"/>
<dbReference type="eggNOG" id="COG0179">
    <property type="taxonomic scope" value="Bacteria"/>
</dbReference>
<evidence type="ECO:0000313" key="6">
    <source>
        <dbReference type="Proteomes" id="UP000004510"/>
    </source>
</evidence>
<evidence type="ECO:0000313" key="5">
    <source>
        <dbReference type="EMBL" id="EFF75303.1"/>
    </source>
</evidence>
<reference evidence="6" key="1">
    <citation type="submission" date="2010-03" db="EMBL/GenBank/DDBJ databases">
        <title>Complete sequence of Mobiluncus curtisii ATCC 43063.</title>
        <authorList>
            <person name="Muzny D."/>
            <person name="Qin X."/>
            <person name="Deng J."/>
            <person name="Jiang H."/>
            <person name="Liu Y."/>
            <person name="Qu J."/>
            <person name="Song X.-Z."/>
            <person name="Zhang L."/>
            <person name="Thornton R."/>
            <person name="Coyle M."/>
            <person name="Francisco L."/>
            <person name="Jackson L."/>
            <person name="Javaid M."/>
            <person name="Korchina V."/>
            <person name="Kovar C."/>
            <person name="Mata R."/>
            <person name="Mathew T."/>
            <person name="Ngo R."/>
            <person name="Nguyen L."/>
            <person name="Nguyen N."/>
            <person name="Okwuonu G."/>
            <person name="Ongeri F."/>
            <person name="Pham C."/>
            <person name="Simmons D."/>
            <person name="Wilczek-Boney K."/>
            <person name="Hale W."/>
            <person name="Jakkamsetti A."/>
            <person name="Pham P."/>
            <person name="Ruth R."/>
            <person name="San Lucas F."/>
            <person name="Warren J."/>
            <person name="Zhang J."/>
            <person name="Zhao Z."/>
            <person name="Zhou C."/>
            <person name="Zhu D."/>
            <person name="Lee S."/>
            <person name="Bess C."/>
            <person name="Blankenburg K."/>
            <person name="Forbes L."/>
            <person name="Fu Q."/>
            <person name="Gubbala S."/>
            <person name="Hirani K."/>
            <person name="Jayaseelan J.C."/>
            <person name="Lara F."/>
            <person name="Munidasa M."/>
            <person name="Palculict T."/>
            <person name="Patil S."/>
            <person name="Pu L.-L."/>
            <person name="Saada N."/>
            <person name="Tang L."/>
            <person name="Weissenberger G."/>
            <person name="Zhu Y."/>
            <person name="Hemphill L."/>
            <person name="Shang Y."/>
            <person name="Youmans B."/>
            <person name="Ayvaz T."/>
            <person name="Ross M."/>
            <person name="Santibanez J."/>
            <person name="Aqrawi P."/>
            <person name="Gross S."/>
            <person name="Joshi V."/>
            <person name="Fowler G."/>
            <person name="Nazareth L."/>
            <person name="Reid J."/>
            <person name="Worley K."/>
            <person name="Petrosino J."/>
            <person name="Highlander S."/>
            <person name="Gibbs R."/>
            <person name="Gibbs R."/>
        </authorList>
    </citation>
    <scope>NUCLEOTIDE SEQUENCE [LARGE SCALE GENOMIC DNA]</scope>
    <source>
        <strain evidence="6">ATCC 43553</strain>
    </source>
</reference>
<feature type="domain" description="Fumarylacetoacetase-like C-terminal" evidence="4">
    <location>
        <begin position="89"/>
        <end position="293"/>
    </location>
</feature>
<evidence type="ECO:0000256" key="2">
    <source>
        <dbReference type="ARBA" id="ARBA00010211"/>
    </source>
</evidence>
<dbReference type="GO" id="GO:0008704">
    <property type="term" value="F:5-carboxymethyl-2-hydroxymuconate delta-isomerase activity"/>
    <property type="evidence" value="ECO:0007669"/>
    <property type="project" value="UniProtKB-EC"/>
</dbReference>
<protein>
    <submittedName>
        <fullName evidence="5">FAH family protein</fullName>
        <ecNumber evidence="5">5.3.3.10</ecNumber>
    </submittedName>
</protein>
<gene>
    <name evidence="5" type="ORF">HMPREF0004_3434</name>
</gene>
<keyword evidence="3" id="KW-0479">Metal-binding</keyword>
<dbReference type="PANTHER" id="PTHR42796:SF4">
    <property type="entry name" value="FUMARYLACETOACETATE HYDROLASE DOMAIN-CONTAINING PROTEIN 2A"/>
    <property type="match status" value="1"/>
</dbReference>
<dbReference type="Gene3D" id="3.90.850.10">
    <property type="entry name" value="Fumarylacetoacetase-like, C-terminal domain"/>
    <property type="match status" value="1"/>
</dbReference>
<dbReference type="HOGENOM" id="CLU_028458_3_0_4"/>
<dbReference type="SUPFAM" id="SSF56529">
    <property type="entry name" value="FAH"/>
    <property type="match status" value="1"/>
</dbReference>
<evidence type="ECO:0000256" key="1">
    <source>
        <dbReference type="ARBA" id="ARBA00001946"/>
    </source>
</evidence>
<dbReference type="InterPro" id="IPR011234">
    <property type="entry name" value="Fumarylacetoacetase-like_C"/>
</dbReference>
<dbReference type="FunFam" id="3.90.850.10:FF:000008">
    <property type="entry name" value="FAA hydrolase family protein"/>
    <property type="match status" value="1"/>
</dbReference>
<comment type="caution">
    <text evidence="5">The sequence shown here is derived from an EMBL/GenBank/DDBJ whole genome shotgun (WGS) entry which is preliminary data.</text>
</comment>